<keyword evidence="8 9" id="KW-0472">Membrane</keyword>
<dbReference type="PANTHER" id="PTHR30330:SF3">
    <property type="entry name" value="TRANSCRIPTIONAL REGULATOR, LRP FAMILY"/>
    <property type="match status" value="1"/>
</dbReference>
<feature type="transmembrane region" description="Helical" evidence="9">
    <location>
        <begin position="316"/>
        <end position="339"/>
    </location>
</feature>
<feature type="transmembrane region" description="Helical" evidence="9">
    <location>
        <begin position="94"/>
        <end position="111"/>
    </location>
</feature>
<dbReference type="InterPro" id="IPR001463">
    <property type="entry name" value="Na/Ala_symport"/>
</dbReference>
<protein>
    <submittedName>
        <fullName evidence="10">Sodium:alanine symporter family protein</fullName>
    </submittedName>
</protein>
<comment type="caution">
    <text evidence="10">The sequence shown here is derived from an EMBL/GenBank/DDBJ whole genome shotgun (WGS) entry which is preliminary data.</text>
</comment>
<feature type="transmembrane region" description="Helical" evidence="9">
    <location>
        <begin position="14"/>
        <end position="40"/>
    </location>
</feature>
<feature type="transmembrane region" description="Helical" evidence="9">
    <location>
        <begin position="366"/>
        <end position="390"/>
    </location>
</feature>
<dbReference type="Pfam" id="PF01235">
    <property type="entry name" value="Na_Ala_symp"/>
    <property type="match status" value="1"/>
</dbReference>
<feature type="transmembrane region" description="Helical" evidence="9">
    <location>
        <begin position="228"/>
        <end position="249"/>
    </location>
</feature>
<dbReference type="FunFam" id="1.20.1740.10:FF:000004">
    <property type="entry name" value="Sodium:alanine symporter family protein"/>
    <property type="match status" value="1"/>
</dbReference>
<feature type="transmembrane region" description="Helical" evidence="9">
    <location>
        <begin position="411"/>
        <end position="432"/>
    </location>
</feature>
<proteinExistence type="inferred from homology"/>
<dbReference type="NCBIfam" id="TIGR00835">
    <property type="entry name" value="agcS"/>
    <property type="match status" value="1"/>
</dbReference>
<keyword evidence="7 9" id="KW-1133">Transmembrane helix</keyword>
<evidence type="ECO:0000256" key="9">
    <source>
        <dbReference type="RuleBase" id="RU363064"/>
    </source>
</evidence>
<dbReference type="GO" id="GO:0005886">
    <property type="term" value="C:plasma membrane"/>
    <property type="evidence" value="ECO:0007669"/>
    <property type="project" value="UniProtKB-SubCell"/>
</dbReference>
<dbReference type="EMBL" id="VUNB01000003">
    <property type="protein sequence ID" value="MST68671.1"/>
    <property type="molecule type" value="Genomic_DNA"/>
</dbReference>
<evidence type="ECO:0000256" key="4">
    <source>
        <dbReference type="ARBA" id="ARBA00022475"/>
    </source>
</evidence>
<dbReference type="AlphaFoldDB" id="A0A6A8M6W1"/>
<sequence>MEKFTAFLEVIDGYVWGIPLIVLIMGTGILLSVRMGFLQFRKLGKALKYMVHNEEDGVGEVSSFGALTTALAATVGTGNIVGVATAVVTGGPGALFWMVVAACFGMATKYAEGLLAIKYRVIDEDGHALGGPFYYIENGMGEKWKWLAKLFAFFGFTAGVMGIGTITQVNSITSAIKTVFDPNNTHIAFTMGGISYSWATVVAAIAVTLCVALVVIGGIQRIANVASFVVPAMMVTYVVIGVAIILYNITDIPHAIVVIVEDAFGAKAVAGGALGAMMVAMQKGVARGIFSNEAGLGSAPIAAAAAQTKEPVRQGLVSMTGTFLDTIVICNITGFAIVLTGSDKVGLEGVAVTMRAFGKGLPWPDFVGGIVLMICLSIFAYTTILGWDYYGERCLEYFSNKNMKAVKVYRWIYIIAVLIGPFLTLNFVWTFADIFNGLMALPNLVGLVALNGVVVAETRSYFKRLNAGEVDEGSKFRKKVQKVPEAE</sequence>
<evidence type="ECO:0000256" key="3">
    <source>
        <dbReference type="ARBA" id="ARBA00022448"/>
    </source>
</evidence>
<dbReference type="GO" id="GO:0005283">
    <property type="term" value="F:amino acid:sodium symporter activity"/>
    <property type="evidence" value="ECO:0007669"/>
    <property type="project" value="InterPro"/>
</dbReference>
<accession>A0A6A8M6W1</accession>
<dbReference type="PRINTS" id="PR00175">
    <property type="entry name" value="NAALASMPORT"/>
</dbReference>
<feature type="transmembrane region" description="Helical" evidence="9">
    <location>
        <begin position="438"/>
        <end position="456"/>
    </location>
</feature>
<keyword evidence="4 9" id="KW-1003">Cell membrane</keyword>
<keyword evidence="5 9" id="KW-0812">Transmembrane</keyword>
<reference evidence="10" key="1">
    <citation type="submission" date="2019-09" db="EMBL/GenBank/DDBJ databases">
        <title>In-depth cultivation of the pig gut microbiome towards novel bacterial diversity and tailored functional studies.</title>
        <authorList>
            <person name="Wylensek D."/>
            <person name="Hitch T.C.A."/>
            <person name="Clavel T."/>
        </authorList>
    </citation>
    <scope>NUCLEOTIDE SEQUENCE</scope>
    <source>
        <strain evidence="10">RF-744-FAT-WT-3</strain>
    </source>
</reference>
<organism evidence="10">
    <name type="scientific">Baileyella intestinalis</name>
    <dbReference type="NCBI Taxonomy" id="2606709"/>
    <lineage>
        <taxon>Bacteria</taxon>
        <taxon>Bacillati</taxon>
        <taxon>Bacillota</taxon>
        <taxon>Clostridia</taxon>
        <taxon>Peptostreptococcales</taxon>
        <taxon>Anaerovoracaceae</taxon>
        <taxon>Baileyella</taxon>
    </lineage>
</organism>
<evidence type="ECO:0000256" key="7">
    <source>
        <dbReference type="ARBA" id="ARBA00022989"/>
    </source>
</evidence>
<feature type="transmembrane region" description="Helical" evidence="9">
    <location>
        <begin position="150"/>
        <end position="176"/>
    </location>
</feature>
<feature type="transmembrane region" description="Helical" evidence="9">
    <location>
        <begin position="196"/>
        <end position="216"/>
    </location>
</feature>
<comment type="subcellular location">
    <subcellularLocation>
        <location evidence="1 9">Cell membrane</location>
        <topology evidence="1 9">Multi-pass membrane protein</topology>
    </subcellularLocation>
</comment>
<evidence type="ECO:0000313" key="10">
    <source>
        <dbReference type="EMBL" id="MST68671.1"/>
    </source>
</evidence>
<dbReference type="PANTHER" id="PTHR30330">
    <property type="entry name" value="AGSS FAMILY TRANSPORTER, SODIUM-ALANINE"/>
    <property type="match status" value="1"/>
</dbReference>
<name>A0A6A8M6W1_9FIRM</name>
<dbReference type="RefSeq" id="WP_154572151.1">
    <property type="nucleotide sequence ID" value="NZ_JAQDDW010000017.1"/>
</dbReference>
<evidence type="ECO:0000256" key="8">
    <source>
        <dbReference type="ARBA" id="ARBA00023136"/>
    </source>
</evidence>
<dbReference type="Gene3D" id="1.20.1740.10">
    <property type="entry name" value="Amino acid/polyamine transporter I"/>
    <property type="match status" value="1"/>
</dbReference>
<keyword evidence="3 9" id="KW-0813">Transport</keyword>
<evidence type="ECO:0000256" key="2">
    <source>
        <dbReference type="ARBA" id="ARBA00009261"/>
    </source>
</evidence>
<evidence type="ECO:0000256" key="5">
    <source>
        <dbReference type="ARBA" id="ARBA00022692"/>
    </source>
</evidence>
<gene>
    <name evidence="10" type="ORF">FYJ66_03580</name>
</gene>
<evidence type="ECO:0000256" key="6">
    <source>
        <dbReference type="ARBA" id="ARBA00022847"/>
    </source>
</evidence>
<evidence type="ECO:0000256" key="1">
    <source>
        <dbReference type="ARBA" id="ARBA00004651"/>
    </source>
</evidence>
<feature type="transmembrane region" description="Helical" evidence="9">
    <location>
        <begin position="255"/>
        <end position="280"/>
    </location>
</feature>
<keyword evidence="6 9" id="KW-0769">Symport</keyword>
<comment type="similarity">
    <text evidence="2 9">Belongs to the alanine or glycine:cation symporter (AGCS) (TC 2.A.25) family.</text>
</comment>
<feature type="transmembrane region" description="Helical" evidence="9">
    <location>
        <begin position="61"/>
        <end position="88"/>
    </location>
</feature>